<evidence type="ECO:0000256" key="1">
    <source>
        <dbReference type="SAM" id="SignalP"/>
    </source>
</evidence>
<evidence type="ECO:0000313" key="2">
    <source>
        <dbReference type="EMBL" id="MBL0765490.1"/>
    </source>
</evidence>
<feature type="signal peptide" evidence="1">
    <location>
        <begin position="1"/>
        <end position="22"/>
    </location>
</feature>
<protein>
    <submittedName>
        <fullName evidence="2">Outer membrane beta-barrel protein</fullName>
    </submittedName>
</protein>
<dbReference type="AlphaFoldDB" id="A0A937A8E4"/>
<sequence>MKKISTILALALCMLIGQSAQAKNWQSDTLKVIKQDGEMVFLILKNISNKADVKSMDLSKIISGIEKNKDKIGEDAVVVHGSNKSYNLKANGDYYYLSALSNKSNDSFTVRIFENTTRKQLEAFKEDAEEEGINVKYTNLQIVDGKIDAISMEVDCNDGFSGNLSVTNIPESGVGFIRDYSADADAPFVIGKVFDANDDSYNWLSNDDDYSEAFNKESSVTRDDKKKGIDYNHDFEFMIGLNNYLNSDNQLPDNDNAVYSLDPITSWTYGLNSVHEVEFSPYFKSLFQFGLQWYNFALADSKYQIVKGAEEVEFVDRSADLSATRSKLNITYLNAAVVPMFKLGKKNSAFRFGAGVYGGYRIGSKSKFKYEDDGKDVDKNNFHLNSVRYGVKAQIGWKGVDLFATYDLNSLYIENRGPELNAVSFGLIF</sequence>
<dbReference type="RefSeq" id="WP_201920215.1">
    <property type="nucleotide sequence ID" value="NZ_JAERQG010000002.1"/>
</dbReference>
<dbReference type="Proteomes" id="UP000642920">
    <property type="component" value="Unassembled WGS sequence"/>
</dbReference>
<keyword evidence="1" id="KW-0732">Signal</keyword>
<organism evidence="2 3">
    <name type="scientific">Marivirga atlantica</name>
    <dbReference type="NCBI Taxonomy" id="1548457"/>
    <lineage>
        <taxon>Bacteria</taxon>
        <taxon>Pseudomonadati</taxon>
        <taxon>Bacteroidota</taxon>
        <taxon>Cytophagia</taxon>
        <taxon>Cytophagales</taxon>
        <taxon>Marivirgaceae</taxon>
        <taxon>Marivirga</taxon>
    </lineage>
</organism>
<reference evidence="2" key="1">
    <citation type="submission" date="2021-01" db="EMBL/GenBank/DDBJ databases">
        <title>Marivirga sp. nov., isolated from intertidal surface sediments.</title>
        <authorList>
            <person name="Zhang M."/>
        </authorList>
    </citation>
    <scope>NUCLEOTIDE SEQUENCE</scope>
    <source>
        <strain evidence="2">SM1354</strain>
    </source>
</reference>
<proteinExistence type="predicted"/>
<gene>
    <name evidence="2" type="ORF">JKP34_09525</name>
</gene>
<evidence type="ECO:0000313" key="3">
    <source>
        <dbReference type="Proteomes" id="UP000642920"/>
    </source>
</evidence>
<comment type="caution">
    <text evidence="2">The sequence shown here is derived from an EMBL/GenBank/DDBJ whole genome shotgun (WGS) entry which is preliminary data.</text>
</comment>
<accession>A0A937A8E4</accession>
<name>A0A937A8E4_9BACT</name>
<feature type="chain" id="PRO_5037116094" evidence="1">
    <location>
        <begin position="23"/>
        <end position="429"/>
    </location>
</feature>
<keyword evidence="3" id="KW-1185">Reference proteome</keyword>
<dbReference type="EMBL" id="JAERQG010000002">
    <property type="protein sequence ID" value="MBL0765490.1"/>
    <property type="molecule type" value="Genomic_DNA"/>
</dbReference>